<feature type="region of interest" description="Disordered" evidence="1">
    <location>
        <begin position="251"/>
        <end position="426"/>
    </location>
</feature>
<dbReference type="STRING" id="1250231.SAMN04488552_2808"/>
<protein>
    <submittedName>
        <fullName evidence="2">Uncharacterized protein</fullName>
    </submittedName>
</protein>
<proteinExistence type="predicted"/>
<reference evidence="2 3" key="1">
    <citation type="submission" date="2016-10" db="EMBL/GenBank/DDBJ databases">
        <authorList>
            <person name="Varghese N."/>
            <person name="Submissions S."/>
        </authorList>
    </citation>
    <scope>NUCLEOTIDE SEQUENCE [LARGE SCALE GENOMIC DNA]</scope>
    <source>
        <strain evidence="2 3">Mar_2010_102</strain>
    </source>
</reference>
<feature type="compositionally biased region" description="Basic and acidic residues" evidence="1">
    <location>
        <begin position="268"/>
        <end position="280"/>
    </location>
</feature>
<sequence>MFLIKYTTTMRNLTLIFAFLFIGWSVSASVKSKPTTTNFYNYNDSFIFVEGGVEFAVYPNGEFDFYFNPDLRRGNSFNLSTPNVNISYNAGYNYDPYVQYDDYGAVIQIENVPIYYDYYGRIIQAGNIFLDYNNFGRLARVGNLRIHYNHAHHVTHYSGYINHYNRRYVYRPWHDFYRRPNVNVSIVFGRPYRAYYEPQRISYNKYVTVYNNYYVNKKRHRNFYRPSQNIKSYNYGRRTSTKRQIAQVRSRNNYNKPATRQSVARNKTYLERNSSKRIERGAPANKRTRVYSERNERSTDSRGKSARVDNSRISKRESSVRSPEPRTSNRVENRNSKRIEKPNSNTRGRAVPSSRTTRVERSAPATKSRTIEKNSRSSERKSTVKRPTRQSSSVKSRTSGTSRSQTIRSKNSSRSGSSARNVNNRI</sequence>
<dbReference type="EMBL" id="LT629745">
    <property type="protein sequence ID" value="SDS32336.1"/>
    <property type="molecule type" value="Genomic_DNA"/>
</dbReference>
<gene>
    <name evidence="2" type="ORF">SAMN04488552_2808</name>
</gene>
<evidence type="ECO:0000313" key="3">
    <source>
        <dbReference type="Proteomes" id="UP000198858"/>
    </source>
</evidence>
<name>A0A1H1R9Z7_9FLAO</name>
<accession>A0A1H1R9Z7</accession>
<evidence type="ECO:0000313" key="2">
    <source>
        <dbReference type="EMBL" id="SDS32336.1"/>
    </source>
</evidence>
<dbReference type="Proteomes" id="UP000198858">
    <property type="component" value="Chromosome I"/>
</dbReference>
<feature type="compositionally biased region" description="Polar residues" evidence="1">
    <location>
        <begin position="251"/>
        <end position="265"/>
    </location>
</feature>
<feature type="compositionally biased region" description="Basic and acidic residues" evidence="1">
    <location>
        <begin position="290"/>
        <end position="341"/>
    </location>
</feature>
<feature type="compositionally biased region" description="Low complexity" evidence="1">
    <location>
        <begin position="389"/>
        <end position="426"/>
    </location>
</feature>
<organism evidence="2 3">
    <name type="scientific">Christiangramia echinicola</name>
    <dbReference type="NCBI Taxonomy" id="279359"/>
    <lineage>
        <taxon>Bacteria</taxon>
        <taxon>Pseudomonadati</taxon>
        <taxon>Bacteroidota</taxon>
        <taxon>Flavobacteriia</taxon>
        <taxon>Flavobacteriales</taxon>
        <taxon>Flavobacteriaceae</taxon>
        <taxon>Christiangramia</taxon>
    </lineage>
</organism>
<dbReference type="AlphaFoldDB" id="A0A1H1R9Z7"/>
<evidence type="ECO:0000256" key="1">
    <source>
        <dbReference type="SAM" id="MobiDB-lite"/>
    </source>
</evidence>
<feature type="compositionally biased region" description="Basic and acidic residues" evidence="1">
    <location>
        <begin position="369"/>
        <end position="382"/>
    </location>
</feature>
<keyword evidence="3" id="KW-1185">Reference proteome</keyword>